<feature type="domain" description="Retroviral polymerase SH3-like" evidence="2">
    <location>
        <begin position="52"/>
        <end position="107"/>
    </location>
</feature>
<evidence type="ECO:0000259" key="2">
    <source>
        <dbReference type="Pfam" id="PF25597"/>
    </source>
</evidence>
<evidence type="ECO:0000256" key="1">
    <source>
        <dbReference type="SAM" id="MobiDB-lite"/>
    </source>
</evidence>
<accession>A0A7J0EME6</accession>
<dbReference type="PANTHER" id="PTHR42648">
    <property type="entry name" value="TRANSPOSASE, PUTATIVE-RELATED"/>
    <property type="match status" value="1"/>
</dbReference>
<gene>
    <name evidence="3" type="ORF">Acr_05g0009750</name>
</gene>
<dbReference type="InterPro" id="IPR057670">
    <property type="entry name" value="SH3_retrovirus"/>
</dbReference>
<dbReference type="Proteomes" id="UP000585474">
    <property type="component" value="Unassembled WGS sequence"/>
</dbReference>
<comment type="caution">
    <text evidence="3">The sequence shown here is derived from an EMBL/GenBank/DDBJ whole genome shotgun (WGS) entry which is preliminary data.</text>
</comment>
<dbReference type="InterPro" id="IPR039537">
    <property type="entry name" value="Retrotran_Ty1/copia-like"/>
</dbReference>
<dbReference type="EMBL" id="BJWL01000005">
    <property type="protein sequence ID" value="GFY87336.1"/>
    <property type="molecule type" value="Genomic_DNA"/>
</dbReference>
<evidence type="ECO:0000313" key="3">
    <source>
        <dbReference type="EMBL" id="GFY87336.1"/>
    </source>
</evidence>
<proteinExistence type="predicted"/>
<dbReference type="Pfam" id="PF25597">
    <property type="entry name" value="SH3_retrovirus"/>
    <property type="match status" value="1"/>
</dbReference>
<dbReference type="OrthoDB" id="1305140at2759"/>
<evidence type="ECO:0000313" key="4">
    <source>
        <dbReference type="Proteomes" id="UP000585474"/>
    </source>
</evidence>
<reference evidence="3 4" key="1">
    <citation type="submission" date="2019-07" db="EMBL/GenBank/DDBJ databases">
        <title>De Novo Assembly of kiwifruit Actinidia rufa.</title>
        <authorList>
            <person name="Sugita-Konishi S."/>
            <person name="Sato K."/>
            <person name="Mori E."/>
            <person name="Abe Y."/>
            <person name="Kisaki G."/>
            <person name="Hamano K."/>
            <person name="Suezawa K."/>
            <person name="Otani M."/>
            <person name="Fukuda T."/>
            <person name="Manabe T."/>
            <person name="Gomi K."/>
            <person name="Tabuchi M."/>
            <person name="Akimitsu K."/>
            <person name="Kataoka I."/>
        </authorList>
    </citation>
    <scope>NUCLEOTIDE SEQUENCE [LARGE SCALE GENOMIC DNA]</scope>
    <source>
        <strain evidence="4">cv. Fuchu</strain>
    </source>
</reference>
<dbReference type="PANTHER" id="PTHR42648:SF28">
    <property type="entry name" value="TRANSPOSON-ENCODED PROTEIN WITH RIBONUCLEASE H-LIKE AND RETROVIRUS ZINC FINGER-LIKE DOMAINS"/>
    <property type="match status" value="1"/>
</dbReference>
<dbReference type="PROSITE" id="PS51257">
    <property type="entry name" value="PROKAR_LIPOPROTEIN"/>
    <property type="match status" value="1"/>
</dbReference>
<name>A0A7J0EME6_9ERIC</name>
<sequence>MHVHKSYWSNAVFTACYLVNRMPSTVLGGRSPHHVLFSDRSLNNLPPRVFGCTCYVHVLDLSRDKLDLRATKCILLGYKFYSPLQRHFVCADVTFNESLAYSPSSSSPPDPSHYIPARVPSVPIPSKRPLQIYVRRKKSSSAQVPVPPSSTPPKDSSPA</sequence>
<feature type="region of interest" description="Disordered" evidence="1">
    <location>
        <begin position="100"/>
        <end position="159"/>
    </location>
</feature>
<dbReference type="AlphaFoldDB" id="A0A7J0EME6"/>
<organism evidence="3 4">
    <name type="scientific">Actinidia rufa</name>
    <dbReference type="NCBI Taxonomy" id="165716"/>
    <lineage>
        <taxon>Eukaryota</taxon>
        <taxon>Viridiplantae</taxon>
        <taxon>Streptophyta</taxon>
        <taxon>Embryophyta</taxon>
        <taxon>Tracheophyta</taxon>
        <taxon>Spermatophyta</taxon>
        <taxon>Magnoliopsida</taxon>
        <taxon>eudicotyledons</taxon>
        <taxon>Gunneridae</taxon>
        <taxon>Pentapetalae</taxon>
        <taxon>asterids</taxon>
        <taxon>Ericales</taxon>
        <taxon>Actinidiaceae</taxon>
        <taxon>Actinidia</taxon>
    </lineage>
</organism>
<protein>
    <recommendedName>
        <fullName evidence="2">Retroviral polymerase SH3-like domain-containing protein</fullName>
    </recommendedName>
</protein>
<keyword evidence="4" id="KW-1185">Reference proteome</keyword>